<feature type="compositionally biased region" description="Low complexity" evidence="4">
    <location>
        <begin position="1883"/>
        <end position="1932"/>
    </location>
</feature>
<proteinExistence type="predicted"/>
<dbReference type="OMA" id="QNICINS"/>
<dbReference type="OrthoDB" id="2386367at2759"/>
<dbReference type="SUPFAM" id="SSF53300">
    <property type="entry name" value="vWA-like"/>
    <property type="match status" value="1"/>
</dbReference>
<feature type="compositionally biased region" description="Low complexity" evidence="4">
    <location>
        <begin position="55"/>
        <end position="79"/>
    </location>
</feature>
<dbReference type="SMART" id="SM00327">
    <property type="entry name" value="VWA"/>
    <property type="match status" value="1"/>
</dbReference>
<feature type="region of interest" description="Disordered" evidence="4">
    <location>
        <begin position="31"/>
        <end position="91"/>
    </location>
</feature>
<dbReference type="EMBL" id="LDAU01000115">
    <property type="protein sequence ID" value="KRX04480.1"/>
    <property type="molecule type" value="Genomic_DNA"/>
</dbReference>
<dbReference type="Gene3D" id="3.40.50.410">
    <property type="entry name" value="von Willebrand factor, type A domain"/>
    <property type="match status" value="1"/>
</dbReference>
<dbReference type="Gene3D" id="3.40.50.300">
    <property type="entry name" value="P-loop containing nucleotide triphosphate hydrolases"/>
    <property type="match status" value="3"/>
</dbReference>
<dbReference type="InterPro" id="IPR002035">
    <property type="entry name" value="VWF_A"/>
</dbReference>
<dbReference type="InterPro" id="IPR014018">
    <property type="entry name" value="SecA_motor_DEAD"/>
</dbReference>
<keyword evidence="7" id="KW-0378">Hydrolase</keyword>
<dbReference type="PROSITE" id="PS51196">
    <property type="entry name" value="SECA_MOTOR_DEAD"/>
    <property type="match status" value="1"/>
</dbReference>
<dbReference type="GO" id="GO:0005524">
    <property type="term" value="F:ATP binding"/>
    <property type="evidence" value="ECO:0007669"/>
    <property type="project" value="InterPro"/>
</dbReference>
<dbReference type="InterPro" id="IPR027417">
    <property type="entry name" value="P-loop_NTPase"/>
</dbReference>
<evidence type="ECO:0000256" key="1">
    <source>
        <dbReference type="ARBA" id="ARBA00022927"/>
    </source>
</evidence>
<sequence>MGKNKKQKTKKEDLQQSFVVCKELDMTQQVKDEQIEQFDETTTDSKEMDNAKSFSSLENNSQNQLQVNNNNNNNYSNESDSCTENLKQQKSVQDKKMQEKIDFILAQNALIDLEKIKQHYNDQKVQNKNENIMQQCKDLIILIGATGAGKTTLINFLVGNKIGYLNNQQVQQESRQNQQIQMDYLFSSDSDSAEEIGAENDQNNMILGVIEEHIKVGKIGYNQAESCTSQIQLYLVKLLEKILADTMGFQDSRGSELEIINKIKLINSIKKASNLRIVVLIDYRSIVAHKGKLYREIIEIINSLFDGKIIGDYKNFYSTHCIFFITHCHSGIQKINVIKDLKNLQENLKQQQELQGYELTQAIIQGFKENENYSFISRPVEDDYKKVWQNIIERVPLKNPQNYVKLQLSEDLQLKFEKYVYNIERLFKQYSEQKNFEAIKVLIDNLQYLHNLIGLKQIKEVTQNITKATQKQQNQTLYELLQFIKEQFVKHNQEIQNICINSLQEENCKQTQRSQFGIFQDSVLQKIGSYQRDLQFFNQTQQLVKVTLSLDYQNDNQQPQISLKSEIRKFLEDLIIEKKIIYFPEDLIQSIVVSVCIQVDLSQLKQIIPEFNTSQYEKLETYIINSLEQIKLNIFNMFYQIKQNIEIQQELRTSNICENNKNLVTKIYNQLTELQNINKVFQINNLKNYQQLSNQQIKEIQDFMANFMKELKKKIKTVLKGILDQNNQKLEQSQNQLIILFKLIEVISDKFIDFAEIYENQKQNLVQMLEKIHTNLSKYLQQEEDKINKNQQQYTQNIKSLQVLQDVCQQLFNEKYDYCHLIQEKLKNQIQIYSQSLQQQIEQNNDILYESHKLISIYKHIFDLQWVDELYQVDYSQAAIQKVLAFAIIQINLFQEQIEQVVQQDKIDLHKLADLYSKGITYKQILEINNQKKGDSGKLNIIQDDLDIISKQIDKMDEIFSQNMQFSLDQNQILEQVLKEKKQANFNWEVIIEAFQHLKSYKNLPIYSQQIKKIVDDFDLHMSNVINNSQKIIQDTIYFDNSQFLKKIQKDENLAQQISDSLKNIKYFQNIKQQFDNQQIFTFKNVDQSNVQHICYQVCQEQFTNFFKQLVKFYEQQIGAIVNTDIVINYDQMQKLYKVLQELVQNLAMDITSLKPVFDQIEPAKMKLSYKIKEIKDIFYDQSNDFQQIDQRLTENQEILKSEDFIEEKKYLQKTVKFILTQKVRELIDHINNYSVKIIEKQPLILQKAEQLKGFQQMITNHFTGIEIEGLIKEIHQAIQNLFKIQIQKYLNNLILKREFDQIDEILEDCQNFLDQFLQHLSEEQTRQNCQSILDQYQDPQFIIDKCGKFVEDCQQMLINNNQKSTLNSLNKAVQMNSTKFIQIRKYLGDQIKNTLNKQVSDLQQQQNTKKIQYKIDLLKQKMLQFNDMYPEDSIDYNTTCNQFKYQKEKILQKIKQIDTLQSTVRQEIIQQICDSLTQILNDCDETLPLYQEPVQLITNQIKKILQQIENQTFFKQQIQDIKNINHQDIIYNIDLLFDLKPLYEHSEMQRETVYKAIEQILQEFHKKVSKLLEQQFKILEKKIENNQEEEQKTSNSNKKISKKNSFEEQIIDTDALIIWYQGVLLAQQYSKIFYNLDYKNIAQDLIQLQKIIQEIYDNVDKKFKNDTQKSLYLANELKYFDQFIQFVKQNTNMCQQQQLQNYQNNQFQDNFVSNLKLFQEFCNQQQSSCIIKKQFEEKIDNLSNAFWNSFNTLNKTELKAVSRIICNLQKSSYQKLQYIFKDIKQKLQDQLTKITQNIVQNIDQYKFQEVQNEYLIINTTEDILYKNNFLDKKYSEDIINHFKKYLKGQQSTFEDFLRQVNEIKKNNQISQETIVKIQQEEQNQQNNQVNEGDQQQNQSQNDNQQQQEQQQQAQQDQQQQPDQVDQQNQDQQQKDEEQKKEEERQKRQQKIDNENQNIKNNIKQQKRLLKKIGKVLKYLQLITLNAPLLKQYVEGLIIDLFEYVKKNNYHYLKEIKQELLNDGTVSDIDQNSEDDDSESSENEGLQLQQNLLNGQDENQIQNQEVNNDLMKQMGMQLFQYPIFNKLRIQDYQLKYNSKQPQDVIKDFKFFLNDQQQNFEEKYLMENYDKLTKQFTRLREKYLNKDNIKNYREIAIEAQEIVKKIKDKKNDKKLGAINSELIINLLSKIFSIWSLQDITMDDIKNKEMTYQSPNVNQILSILIILNCHVKDGNFLIQIKNVFSSLLSNKNNDNKIMNHVQQIKTGEGKSVIIGVLSVFFALLGFNVHSVCYSQYLSQRDEKAFYKLFENFKVQDKIFYGTFQQLCKRILEQNIKLQDATLDLVQFGNNKNFQQQQINQQFDQKVPTILICDEIDVFFSQDFYGKTYKQIAQLKTPEICQLIKYIWQQGKPRPNQQSMKWQDILNNVQQQDVYQKIIQQHNHVKDIIEQEIIKACFQVTNFKDHNNYFVENQKIGYKLSDHTKSYDITYEYLTQFAYLKANEDDDEEMTMQSVDQAQSLNIVSGKISYAEVPLKYNLIFGVTGTLEELDNQMKKILKEKYEIKLKTLTPSIFNNSNLDFKFGNKDYFCIEPSQTELYNRIKALTHQKHQNKQAILIFFEDSKQLQAYYDSNYLAFPKEYYNVIDERTENKDDLIKLATLSKKITLLTKDYGRGTDFVCNSEEVKKNGGVVVIQVFFSNDPSEEAQIKGRTARQGEQGSYHIYLDQQVLYGQFDIDQQKVEQMINQGNAYEQLVQLRQQKLERQIKNLQDNLTTCNQKHEQTQKYISCLENKQNDAARAVLLQLNEDTTIKSMKVQICPEQHIIFMLDSSGSMSGKPWQDLMSAFENCIQIKQQSNQNHIVSVIYYESRAHLICNQVKITDAIQIIRNTPQRSGGTNFSSAFTECSKLLLNEYQQYQNYSKIIMFMTDGGAGDNFDAALQNLKQQFQNKIKRFQCQGFGQGANTQVLQKIANQFGQAGLFSQAIEKDQLQQQMIKFADIEVGYLG</sequence>
<evidence type="ECO:0000259" key="5">
    <source>
        <dbReference type="PROSITE" id="PS50234"/>
    </source>
</evidence>
<gene>
    <name evidence="7" type="ORF">PPERSA_06033</name>
</gene>
<feature type="domain" description="SecA family profile" evidence="6">
    <location>
        <begin position="2091"/>
        <end position="2754"/>
    </location>
</feature>
<organism evidence="7 8">
    <name type="scientific">Pseudocohnilembus persalinus</name>
    <name type="common">Ciliate</name>
    <dbReference type="NCBI Taxonomy" id="266149"/>
    <lineage>
        <taxon>Eukaryota</taxon>
        <taxon>Sar</taxon>
        <taxon>Alveolata</taxon>
        <taxon>Ciliophora</taxon>
        <taxon>Intramacronucleata</taxon>
        <taxon>Oligohymenophorea</taxon>
        <taxon>Scuticociliatia</taxon>
        <taxon>Philasterida</taxon>
        <taxon>Pseudocohnilembidae</taxon>
        <taxon>Pseudocohnilembus</taxon>
    </lineage>
</organism>
<protein>
    <submittedName>
        <fullName evidence="7">p-loop containing nucleoside triphosphate hydrolase</fullName>
    </submittedName>
</protein>
<comment type="caution">
    <text evidence="7">The sequence shown here is derived from an EMBL/GenBank/DDBJ whole genome shotgun (WGS) entry which is preliminary data.</text>
</comment>
<keyword evidence="8" id="KW-1185">Reference proteome</keyword>
<feature type="region of interest" description="Disordered" evidence="4">
    <location>
        <begin position="1883"/>
        <end position="1960"/>
    </location>
</feature>
<keyword evidence="3" id="KW-0175">Coiled coil</keyword>
<keyword evidence="2" id="KW-0811">Translocation</keyword>
<dbReference type="InterPro" id="IPR036465">
    <property type="entry name" value="vWFA_dom_sf"/>
</dbReference>
<evidence type="ECO:0000259" key="6">
    <source>
        <dbReference type="PROSITE" id="PS51196"/>
    </source>
</evidence>
<evidence type="ECO:0000256" key="3">
    <source>
        <dbReference type="SAM" id="Coils"/>
    </source>
</evidence>
<dbReference type="InParanoid" id="A0A0V0QR31"/>
<accession>A0A0V0QR31</accession>
<dbReference type="InterPro" id="IPR000185">
    <property type="entry name" value="SecA"/>
</dbReference>
<evidence type="ECO:0000256" key="2">
    <source>
        <dbReference type="ARBA" id="ARBA00023010"/>
    </source>
</evidence>
<name>A0A0V0QR31_PSEPJ</name>
<dbReference type="GO" id="GO:0006886">
    <property type="term" value="P:intracellular protein transport"/>
    <property type="evidence" value="ECO:0007669"/>
    <property type="project" value="InterPro"/>
</dbReference>
<keyword evidence="1" id="KW-0813">Transport</keyword>
<dbReference type="CDD" id="cd00198">
    <property type="entry name" value="vWFA"/>
    <property type="match status" value="1"/>
</dbReference>
<evidence type="ECO:0000313" key="8">
    <source>
        <dbReference type="Proteomes" id="UP000054937"/>
    </source>
</evidence>
<dbReference type="Proteomes" id="UP000054937">
    <property type="component" value="Unassembled WGS sequence"/>
</dbReference>
<dbReference type="PANTHER" id="PTHR30612">
    <property type="entry name" value="SECA INNER MEMBRANE COMPONENT OF SEC PROTEIN SECRETION SYSTEM"/>
    <property type="match status" value="1"/>
</dbReference>
<feature type="compositionally biased region" description="Basic and acidic residues" evidence="4">
    <location>
        <begin position="1933"/>
        <end position="1954"/>
    </location>
</feature>
<reference evidence="7 8" key="1">
    <citation type="journal article" date="2015" name="Sci. Rep.">
        <title>Genome of the facultative scuticociliatosis pathogen Pseudocohnilembus persalinus provides insight into its virulence through horizontal gene transfer.</title>
        <authorList>
            <person name="Xiong J."/>
            <person name="Wang G."/>
            <person name="Cheng J."/>
            <person name="Tian M."/>
            <person name="Pan X."/>
            <person name="Warren A."/>
            <person name="Jiang C."/>
            <person name="Yuan D."/>
            <person name="Miao W."/>
        </authorList>
    </citation>
    <scope>NUCLEOTIDE SEQUENCE [LARGE SCALE GENOMIC DNA]</scope>
    <source>
        <strain evidence="7">36N120E</strain>
    </source>
</reference>
<feature type="compositionally biased region" description="Polar residues" evidence="4">
    <location>
        <begin position="80"/>
        <end position="91"/>
    </location>
</feature>
<evidence type="ECO:0000256" key="4">
    <source>
        <dbReference type="SAM" id="MobiDB-lite"/>
    </source>
</evidence>
<feature type="coiled-coil region" evidence="3">
    <location>
        <begin position="1555"/>
        <end position="1593"/>
    </location>
</feature>
<keyword evidence="1" id="KW-0653">Protein transport</keyword>
<feature type="coiled-coil region" evidence="3">
    <location>
        <begin position="2749"/>
        <end position="2776"/>
    </location>
</feature>
<dbReference type="GO" id="GO:0016787">
    <property type="term" value="F:hydrolase activity"/>
    <property type="evidence" value="ECO:0007669"/>
    <property type="project" value="UniProtKB-KW"/>
</dbReference>
<dbReference type="SUPFAM" id="SSF52540">
    <property type="entry name" value="P-loop containing nucleoside triphosphate hydrolases"/>
    <property type="match status" value="4"/>
</dbReference>
<dbReference type="PANTHER" id="PTHR30612:SF0">
    <property type="entry name" value="CHLOROPLAST PROTEIN-TRANSPORTING ATPASE"/>
    <property type="match status" value="1"/>
</dbReference>
<feature type="domain" description="VWFA" evidence="5">
    <location>
        <begin position="2820"/>
        <end position="2997"/>
    </location>
</feature>
<evidence type="ECO:0000313" key="7">
    <source>
        <dbReference type="EMBL" id="KRX04480.1"/>
    </source>
</evidence>
<dbReference type="GO" id="GO:0006605">
    <property type="term" value="P:protein targeting"/>
    <property type="evidence" value="ECO:0007669"/>
    <property type="project" value="InterPro"/>
</dbReference>
<dbReference type="PROSITE" id="PS50234">
    <property type="entry name" value="VWFA"/>
    <property type="match status" value="1"/>
</dbReference>
<dbReference type="Pfam" id="PF13519">
    <property type="entry name" value="VWA_2"/>
    <property type="match status" value="1"/>
</dbReference>